<protein>
    <submittedName>
        <fullName evidence="1">Uncharacterized protein</fullName>
    </submittedName>
</protein>
<sequence>MAKNNVARVWVGAKSVIHHRRKDTKRTQLLRSLTLISLSLSLLRSTFCATVFQWYLRLENQSQTLLLWPALDTIRRCLCRQVSVNALTHPFTPRTNLQNLGTVWEYSIEKIDFKSIPHNVAVLAKVNGKWTTW</sequence>
<accession>A6ZUR6</accession>
<comment type="caution">
    <text evidence="1">The sequence shown here is derived from an EMBL/GenBank/DDBJ whole genome shotgun (WGS) entry which is preliminary data.</text>
</comment>
<dbReference type="EMBL" id="AAFW02000100">
    <property type="protein sequence ID" value="EDN61843.1"/>
    <property type="molecule type" value="Genomic_DNA"/>
</dbReference>
<evidence type="ECO:0000313" key="2">
    <source>
        <dbReference type="Proteomes" id="UP000007060"/>
    </source>
</evidence>
<organism evidence="1 2">
    <name type="scientific">Saccharomyces cerevisiae (strain YJM789)</name>
    <name type="common">Baker's yeast</name>
    <dbReference type="NCBI Taxonomy" id="307796"/>
    <lineage>
        <taxon>Eukaryota</taxon>
        <taxon>Fungi</taxon>
        <taxon>Dikarya</taxon>
        <taxon>Ascomycota</taxon>
        <taxon>Saccharomycotina</taxon>
        <taxon>Saccharomycetes</taxon>
        <taxon>Saccharomycetales</taxon>
        <taxon>Saccharomycetaceae</taxon>
        <taxon>Saccharomyces</taxon>
    </lineage>
</organism>
<gene>
    <name evidence="1" type="ORF">SCY_2149</name>
</gene>
<proteinExistence type="predicted"/>
<name>A6ZUR6_YEAS7</name>
<reference evidence="1 2" key="1">
    <citation type="journal article" date="2007" name="Proc. Natl. Acad. Sci. U.S.A.">
        <title>Genome sequencing and comparative analysis of Saccharomyces cerevisiae strain YJM789.</title>
        <authorList>
            <person name="Wei W."/>
            <person name="McCusker J.H."/>
            <person name="Hyman R.W."/>
            <person name="Jones T."/>
            <person name="Ning Y."/>
            <person name="Cao Z."/>
            <person name="Gu Z."/>
            <person name="Bruno D."/>
            <person name="Miranda M."/>
            <person name="Nguyen M."/>
            <person name="Wilhelmy J."/>
            <person name="Komp C."/>
            <person name="Tamse R."/>
            <person name="Wang X."/>
            <person name="Jia P."/>
            <person name="Luedi P."/>
            <person name="Oefner P.J."/>
            <person name="David L."/>
            <person name="Dietrich F.S."/>
            <person name="Li Y."/>
            <person name="Davis R.W."/>
            <person name="Steinmetz L.M."/>
        </authorList>
    </citation>
    <scope>NUCLEOTIDE SEQUENCE [LARGE SCALE GENOMIC DNA]</scope>
    <source>
        <strain evidence="1 2">YJM789</strain>
    </source>
</reference>
<dbReference type="Proteomes" id="UP000007060">
    <property type="component" value="Unassembled WGS sequence"/>
</dbReference>
<dbReference type="HOGENOM" id="CLU_1908313_0_0_1"/>
<evidence type="ECO:0000313" key="1">
    <source>
        <dbReference type="EMBL" id="EDN61843.1"/>
    </source>
</evidence>
<dbReference type="AlphaFoldDB" id="A6ZUR6"/>